<dbReference type="EC" id="4.3.1.1" evidence="3"/>
<evidence type="ECO:0000259" key="2">
    <source>
        <dbReference type="Pfam" id="PF00206"/>
    </source>
</evidence>
<dbReference type="PANTHER" id="PTHR42696:SF2">
    <property type="entry name" value="ASPARTATE AMMONIA-LYASE"/>
    <property type="match status" value="1"/>
</dbReference>
<dbReference type="Gene3D" id="1.10.275.10">
    <property type="entry name" value="Fumarase/aspartase (N-terminal domain)"/>
    <property type="match status" value="1"/>
</dbReference>
<keyword evidence="4" id="KW-1185">Reference proteome</keyword>
<dbReference type="InterPro" id="IPR051546">
    <property type="entry name" value="Aspartate_Ammonia-Lyase"/>
</dbReference>
<evidence type="ECO:0000256" key="1">
    <source>
        <dbReference type="ARBA" id="ARBA00023239"/>
    </source>
</evidence>
<dbReference type="GO" id="GO:0006531">
    <property type="term" value="P:aspartate metabolic process"/>
    <property type="evidence" value="ECO:0007669"/>
    <property type="project" value="TreeGrafter"/>
</dbReference>
<dbReference type="PRINTS" id="PR00145">
    <property type="entry name" value="ARGSUCLYASE"/>
</dbReference>
<accession>A0A077M850</accession>
<dbReference type="Pfam" id="PF00206">
    <property type="entry name" value="Lyase_1"/>
    <property type="match status" value="1"/>
</dbReference>
<dbReference type="PANTHER" id="PTHR42696">
    <property type="entry name" value="ASPARTATE AMMONIA-LYASE"/>
    <property type="match status" value="1"/>
</dbReference>
<proteinExistence type="predicted"/>
<name>A0A077M850_9MICO</name>
<dbReference type="GO" id="GO:0005829">
    <property type="term" value="C:cytosol"/>
    <property type="evidence" value="ECO:0007669"/>
    <property type="project" value="TreeGrafter"/>
</dbReference>
<dbReference type="InterPro" id="IPR008948">
    <property type="entry name" value="L-Aspartase-like"/>
</dbReference>
<dbReference type="PRINTS" id="PR00149">
    <property type="entry name" value="FUMRATELYASE"/>
</dbReference>
<evidence type="ECO:0000313" key="3">
    <source>
        <dbReference type="EMBL" id="CCH80185.1"/>
    </source>
</evidence>
<dbReference type="InterPro" id="IPR024083">
    <property type="entry name" value="Fumarase/histidase_N"/>
</dbReference>
<keyword evidence="1 3" id="KW-0456">Lyase</keyword>
<dbReference type="EMBL" id="CAJB01000413">
    <property type="protein sequence ID" value="CCH80185.1"/>
    <property type="molecule type" value="Genomic_DNA"/>
</dbReference>
<dbReference type="STRING" id="1194083.BN12_790014"/>
<feature type="domain" description="Fumarate lyase N-terminal" evidence="2">
    <location>
        <begin position="47"/>
        <end position="334"/>
    </location>
</feature>
<dbReference type="InterPro" id="IPR020557">
    <property type="entry name" value="Fumarate_lyase_CS"/>
</dbReference>
<dbReference type="InterPro" id="IPR000362">
    <property type="entry name" value="Fumarate_lyase_fam"/>
</dbReference>
<gene>
    <name evidence="3" type="primary">aspA</name>
    <name evidence="3" type="ORF">BN12_790014</name>
</gene>
<dbReference type="GO" id="GO:0008797">
    <property type="term" value="F:aspartate ammonia-lyase activity"/>
    <property type="evidence" value="ECO:0007669"/>
    <property type="project" value="UniProtKB-EC"/>
</dbReference>
<dbReference type="AlphaFoldDB" id="A0A077M850"/>
<dbReference type="SUPFAM" id="SSF48557">
    <property type="entry name" value="L-aspartase-like"/>
    <property type="match status" value="1"/>
</dbReference>
<dbReference type="PROSITE" id="PS00163">
    <property type="entry name" value="FUMARATE_LYASES"/>
    <property type="match status" value="1"/>
</dbReference>
<dbReference type="Gene3D" id="1.20.200.10">
    <property type="entry name" value="Fumarase/aspartase (Central domain)"/>
    <property type="match status" value="1"/>
</dbReference>
<reference evidence="3 4" key="1">
    <citation type="journal article" date="2013" name="ISME J.">
        <title>A metabolic model for members of the genus Tetrasphaera involved in enhanced biological phosphorus removal.</title>
        <authorList>
            <person name="Kristiansen R."/>
            <person name="Nguyen H.T.T."/>
            <person name="Saunders A.M."/>
            <person name="Nielsen J.L."/>
            <person name="Wimmer R."/>
            <person name="Le V.Q."/>
            <person name="McIlroy S.J."/>
            <person name="Petrovski S."/>
            <person name="Seviour R.J."/>
            <person name="Calteau A."/>
            <person name="Nielsen K.L."/>
            <person name="Nielsen P.H."/>
        </authorList>
    </citation>
    <scope>NUCLEOTIDE SEQUENCE [LARGE SCALE GENOMIC DNA]</scope>
    <source>
        <strain evidence="3 4">T1-X7</strain>
    </source>
</reference>
<dbReference type="InterPro" id="IPR022761">
    <property type="entry name" value="Fumarate_lyase_N"/>
</dbReference>
<organism evidence="3 4">
    <name type="scientific">Nostocoides japonicum T1-X7</name>
    <dbReference type="NCBI Taxonomy" id="1194083"/>
    <lineage>
        <taxon>Bacteria</taxon>
        <taxon>Bacillati</taxon>
        <taxon>Actinomycetota</taxon>
        <taxon>Actinomycetes</taxon>
        <taxon>Micrococcales</taxon>
        <taxon>Intrasporangiaceae</taxon>
        <taxon>Nostocoides</taxon>
    </lineage>
</organism>
<evidence type="ECO:0000313" key="4">
    <source>
        <dbReference type="Proteomes" id="UP000035721"/>
    </source>
</evidence>
<dbReference type="OrthoDB" id="9802809at2"/>
<dbReference type="Proteomes" id="UP000035721">
    <property type="component" value="Unassembled WGS sequence"/>
</dbReference>
<sequence>MAPTDDHEQAAPRGEQLYGRQTELGVASFGPGRRRLADVPALIRSYARVKAAAARANGALGVLEPEVARAIDAAAREVAAGRLDDQFPTALVLGGGGTTTNMNLNEVIAARATRLAGRPIHPNDHVNASQSTNDTYPTAMALTIRELSAQPLAALETLARAFEEKAAEYADTLRLGRTCLQDAVTLTVGETHRSHATAIRRTARGVRAAVEELRAVPIGATVLGTGIGAPAGYRELAVAELRGLCGDDLLLPSSDPYDALAHLDPYAAIAQAAVRATLVVAKIAGDLRLLSSGPVGGIAEVGLPAVQAGSSIMPGKVNPAIPEYAMQLSYRVRGAAHTVEAAVGAGELELNIMEPVIVDALIDIFEDLASAAQVLAERCVTGLTWDGPRLHANVSGAFDRWVAMAAEDGYDAATAEVRRARAATTGEDDR</sequence>
<dbReference type="RefSeq" id="WP_048552207.1">
    <property type="nucleotide sequence ID" value="NZ_HF570958.1"/>
</dbReference>
<comment type="caution">
    <text evidence="3">The sequence shown here is derived from an EMBL/GenBank/DDBJ whole genome shotgun (WGS) entry which is preliminary data.</text>
</comment>
<protein>
    <submittedName>
        <fullName evidence="3">Aspartate ammonia-lyase</fullName>
        <ecNumber evidence="3">4.3.1.1</ecNumber>
    </submittedName>
</protein>